<evidence type="ECO:0000256" key="1">
    <source>
        <dbReference type="SAM" id="Coils"/>
    </source>
</evidence>
<keyword evidence="1" id="KW-0175">Coiled coil</keyword>
<accession>A0A8S1ULY9</accession>
<protein>
    <submittedName>
        <fullName evidence="3">Uncharacterized protein</fullName>
    </submittedName>
</protein>
<proteinExistence type="predicted"/>
<dbReference type="OrthoDB" id="300625at2759"/>
<evidence type="ECO:0000313" key="4">
    <source>
        <dbReference type="Proteomes" id="UP000683925"/>
    </source>
</evidence>
<gene>
    <name evidence="3" type="ORF">POCTA_138.1.T0460329</name>
</gene>
<keyword evidence="4" id="KW-1185">Reference proteome</keyword>
<evidence type="ECO:0000313" key="3">
    <source>
        <dbReference type="EMBL" id="CAD8165525.1"/>
    </source>
</evidence>
<reference evidence="3" key="1">
    <citation type="submission" date="2021-01" db="EMBL/GenBank/DDBJ databases">
        <authorList>
            <consortium name="Genoscope - CEA"/>
            <person name="William W."/>
        </authorList>
    </citation>
    <scope>NUCLEOTIDE SEQUENCE</scope>
</reference>
<feature type="compositionally biased region" description="Basic and acidic residues" evidence="2">
    <location>
        <begin position="356"/>
        <end position="365"/>
    </location>
</feature>
<feature type="region of interest" description="Disordered" evidence="2">
    <location>
        <begin position="314"/>
        <end position="376"/>
    </location>
</feature>
<evidence type="ECO:0000256" key="2">
    <source>
        <dbReference type="SAM" id="MobiDB-lite"/>
    </source>
</evidence>
<feature type="compositionally biased region" description="Basic and acidic residues" evidence="2">
    <location>
        <begin position="314"/>
        <end position="344"/>
    </location>
</feature>
<sequence length="408" mass="46945">MCSKYFNQIIIYWQNQQSQERNHSIKHFSKIKVNQQMNGLKAKNEFAINQQQMNKVLLLLVVLSIAQSVFVKRSNDPTKAVFTQLEAMEEHELGKKLLDTIALQLNNKAPLSDIAKMLQQLRENLILNQQEADQKHAQDEVDCETEIYQYNRRIDYASAEITDSTTEIATLTSKVEQLAQDVENKKIQLDILNEQETQLTEQRANDADDFVKFEHETENVIEAIEVIFTKLSSIQPDQEVVQILTQLNQIGSSNPILALMQVASTFSKDQLNNVLNKLSEVSSSLEQSLHDARQSEIQAQLDYERLMVEIESQRESLSSAREDSERQLKDNEQALDLQKKRKEDATDELNAATTGKEQKEAECEGWRTQYASDTEHRQQEISIIRQIEEILATKLKNVKVYLLERSSS</sequence>
<name>A0A8S1ULY9_PAROT</name>
<dbReference type="OMA" id="ECEGWRT"/>
<comment type="caution">
    <text evidence="3">The sequence shown here is derived from an EMBL/GenBank/DDBJ whole genome shotgun (WGS) entry which is preliminary data.</text>
</comment>
<dbReference type="EMBL" id="CAJJDP010000046">
    <property type="protein sequence ID" value="CAD8165525.1"/>
    <property type="molecule type" value="Genomic_DNA"/>
</dbReference>
<organism evidence="3 4">
    <name type="scientific">Paramecium octaurelia</name>
    <dbReference type="NCBI Taxonomy" id="43137"/>
    <lineage>
        <taxon>Eukaryota</taxon>
        <taxon>Sar</taxon>
        <taxon>Alveolata</taxon>
        <taxon>Ciliophora</taxon>
        <taxon>Intramacronucleata</taxon>
        <taxon>Oligohymenophorea</taxon>
        <taxon>Peniculida</taxon>
        <taxon>Parameciidae</taxon>
        <taxon>Paramecium</taxon>
    </lineage>
</organism>
<feature type="coiled-coil region" evidence="1">
    <location>
        <begin position="168"/>
        <end position="202"/>
    </location>
</feature>
<dbReference type="AlphaFoldDB" id="A0A8S1ULY9"/>
<dbReference type="Proteomes" id="UP000683925">
    <property type="component" value="Unassembled WGS sequence"/>
</dbReference>